<organism evidence="2">
    <name type="scientific">Tanacetum cinerariifolium</name>
    <name type="common">Dalmatian daisy</name>
    <name type="synonym">Chrysanthemum cinerariifolium</name>
    <dbReference type="NCBI Taxonomy" id="118510"/>
    <lineage>
        <taxon>Eukaryota</taxon>
        <taxon>Viridiplantae</taxon>
        <taxon>Streptophyta</taxon>
        <taxon>Embryophyta</taxon>
        <taxon>Tracheophyta</taxon>
        <taxon>Spermatophyta</taxon>
        <taxon>Magnoliopsida</taxon>
        <taxon>eudicotyledons</taxon>
        <taxon>Gunneridae</taxon>
        <taxon>Pentapetalae</taxon>
        <taxon>asterids</taxon>
        <taxon>campanulids</taxon>
        <taxon>Asterales</taxon>
        <taxon>Asteraceae</taxon>
        <taxon>Asteroideae</taxon>
        <taxon>Anthemideae</taxon>
        <taxon>Anthemidinae</taxon>
        <taxon>Tanacetum</taxon>
    </lineage>
</organism>
<sequence length="689" mass="79649">MSERDLNNKSDVFESESYSSVNESEEDNNQANDRYRTGKGYHAVPLPYTGNFMPPKPDLSFAGLDDFVFKSTISETVTSVHEIETSTSKISKESMEKPKTVRSSALIIEDWEFDSDDDCEIKPLIEQNKTSHVKINFVESDKKTRKSVIEQHTYRQADNLRKVIILGRNFVPSPVITNSSKVPVNTAKQSFPRATASISTSKYFNTATSRPTMNGVKPSSNVFHKSHSPVRRTFNQRTTPKNSDLKEKVNTAKIIKRLMVDLLYLEEVLQEVVNFLAKGRHLKLEDFDGISTLPNTEIFEKLALIGNGEKLGLVDIPLFQTMLVQGPILQGKGLTVLVDITHSQVLQQPHNHHFHHPLGYQSDRKLRLTTDKEVYSIVVTKLIMKVKKLEKIVKSTKARRRAKIVVSDDEDAAEDTSKQGRKIDEIDQDPNISLLQHDVEVQERHEQETKFETKDISTAKTLVYIRRNASKNKERQRIARVHEKASSFNVEEWEDIQAIIEADEELALRIQAEEREKYSKVEKARLLVELINQIRRHFAQQRAKERRNKPITQAQQRTYMSNYVKHVGSHTLKQLKKLSFKELKNLFEETMKKVKTFTPMESDFDRTIPKIADESLKSAAEEELEQKSYKRQKTKESSEPREKEDDESTQEDLQQMMMMVPVEEVYVETPQVKYPIIDWEIYIEESKKY</sequence>
<evidence type="ECO:0000313" key="2">
    <source>
        <dbReference type="EMBL" id="GEU82541.1"/>
    </source>
</evidence>
<comment type="caution">
    <text evidence="2">The sequence shown here is derived from an EMBL/GenBank/DDBJ whole genome shotgun (WGS) entry which is preliminary data.</text>
</comment>
<gene>
    <name evidence="2" type="ORF">Tci_054519</name>
</gene>
<reference evidence="2" key="1">
    <citation type="journal article" date="2019" name="Sci. Rep.">
        <title>Draft genome of Tanacetum cinerariifolium, the natural source of mosquito coil.</title>
        <authorList>
            <person name="Yamashiro T."/>
            <person name="Shiraishi A."/>
            <person name="Satake H."/>
            <person name="Nakayama K."/>
        </authorList>
    </citation>
    <scope>NUCLEOTIDE SEQUENCE</scope>
</reference>
<feature type="region of interest" description="Disordered" evidence="1">
    <location>
        <begin position="1"/>
        <end position="38"/>
    </location>
</feature>
<name>A0A6L2N8K8_TANCI</name>
<accession>A0A6L2N8K8</accession>
<dbReference type="EMBL" id="BKCJ010008499">
    <property type="protein sequence ID" value="GEU82541.1"/>
    <property type="molecule type" value="Genomic_DNA"/>
</dbReference>
<feature type="compositionally biased region" description="Basic and acidic residues" evidence="1">
    <location>
        <begin position="620"/>
        <end position="643"/>
    </location>
</feature>
<dbReference type="AlphaFoldDB" id="A0A6L2N8K8"/>
<feature type="compositionally biased region" description="Basic and acidic residues" evidence="1">
    <location>
        <begin position="1"/>
        <end position="12"/>
    </location>
</feature>
<evidence type="ECO:0000256" key="1">
    <source>
        <dbReference type="SAM" id="MobiDB-lite"/>
    </source>
</evidence>
<protein>
    <submittedName>
        <fullName evidence="2">Uncharacterized protein</fullName>
    </submittedName>
</protein>
<proteinExistence type="predicted"/>
<feature type="region of interest" description="Disordered" evidence="1">
    <location>
        <begin position="620"/>
        <end position="655"/>
    </location>
</feature>